<reference evidence="1 2" key="1">
    <citation type="submission" date="2019-05" db="EMBL/GenBank/DDBJ databases">
        <title>Another draft genome of Portunus trituberculatus and its Hox gene families provides insights of decapod evolution.</title>
        <authorList>
            <person name="Jeong J.-H."/>
            <person name="Song I."/>
            <person name="Kim S."/>
            <person name="Choi T."/>
            <person name="Kim D."/>
            <person name="Ryu S."/>
            <person name="Kim W."/>
        </authorList>
    </citation>
    <scope>NUCLEOTIDE SEQUENCE [LARGE SCALE GENOMIC DNA]</scope>
    <source>
        <tissue evidence="1">Muscle</tissue>
    </source>
</reference>
<evidence type="ECO:0000313" key="2">
    <source>
        <dbReference type="Proteomes" id="UP000324222"/>
    </source>
</evidence>
<protein>
    <submittedName>
        <fullName evidence="1">Uncharacterized protein</fullName>
    </submittedName>
</protein>
<keyword evidence="2" id="KW-1185">Reference proteome</keyword>
<dbReference type="EMBL" id="VSRR010123636">
    <property type="protein sequence ID" value="MPD00605.1"/>
    <property type="molecule type" value="Genomic_DNA"/>
</dbReference>
<proteinExistence type="predicted"/>
<gene>
    <name evidence="1" type="ORF">E2C01_096087</name>
</gene>
<evidence type="ECO:0000313" key="1">
    <source>
        <dbReference type="EMBL" id="MPD00605.1"/>
    </source>
</evidence>
<name>A0A5B7K7C9_PORTR</name>
<dbReference type="Proteomes" id="UP000324222">
    <property type="component" value="Unassembled WGS sequence"/>
</dbReference>
<organism evidence="1 2">
    <name type="scientific">Portunus trituberculatus</name>
    <name type="common">Swimming crab</name>
    <name type="synonym">Neptunus trituberculatus</name>
    <dbReference type="NCBI Taxonomy" id="210409"/>
    <lineage>
        <taxon>Eukaryota</taxon>
        <taxon>Metazoa</taxon>
        <taxon>Ecdysozoa</taxon>
        <taxon>Arthropoda</taxon>
        <taxon>Crustacea</taxon>
        <taxon>Multicrustacea</taxon>
        <taxon>Malacostraca</taxon>
        <taxon>Eumalacostraca</taxon>
        <taxon>Eucarida</taxon>
        <taxon>Decapoda</taxon>
        <taxon>Pleocyemata</taxon>
        <taxon>Brachyura</taxon>
        <taxon>Eubrachyura</taxon>
        <taxon>Portunoidea</taxon>
        <taxon>Portunidae</taxon>
        <taxon>Portuninae</taxon>
        <taxon>Portunus</taxon>
    </lineage>
</organism>
<accession>A0A5B7K7C9</accession>
<sequence length="104" mass="11300">MLYDMTHCHCPAPHAAREAGSAGRVVESIPAIPTASGIGIGDSQNSDSCPPLPPRVLTRHSLSRQPQVLRHTLLGHCHSLVQGHHILGCRSRQLLPWRPPGREI</sequence>
<comment type="caution">
    <text evidence="1">The sequence shown here is derived from an EMBL/GenBank/DDBJ whole genome shotgun (WGS) entry which is preliminary data.</text>
</comment>
<dbReference type="AlphaFoldDB" id="A0A5B7K7C9"/>